<dbReference type="AlphaFoldDB" id="A0A1A9UNC2"/>
<keyword evidence="1" id="KW-0472">Membrane</keyword>
<dbReference type="STRING" id="7395.A0A1A9UNC2"/>
<evidence type="ECO:0000256" key="1">
    <source>
        <dbReference type="SAM" id="Phobius"/>
    </source>
</evidence>
<evidence type="ECO:0000313" key="2">
    <source>
        <dbReference type="EnsemblMetazoa" id="GAUT010181-PA"/>
    </source>
</evidence>
<dbReference type="Proteomes" id="UP000078200">
    <property type="component" value="Unassembled WGS sequence"/>
</dbReference>
<proteinExistence type="predicted"/>
<keyword evidence="3" id="KW-1185">Reference proteome</keyword>
<dbReference type="EnsemblMetazoa" id="GAUT010181-RA">
    <property type="protein sequence ID" value="GAUT010181-PA"/>
    <property type="gene ID" value="GAUT010181"/>
</dbReference>
<reference evidence="2" key="1">
    <citation type="submission" date="2020-05" db="UniProtKB">
        <authorList>
            <consortium name="EnsemblMetazoa"/>
        </authorList>
    </citation>
    <scope>IDENTIFICATION</scope>
    <source>
        <strain evidence="2">TTRI</strain>
    </source>
</reference>
<organism evidence="2 3">
    <name type="scientific">Glossina austeni</name>
    <name type="common">Savannah tsetse fly</name>
    <dbReference type="NCBI Taxonomy" id="7395"/>
    <lineage>
        <taxon>Eukaryota</taxon>
        <taxon>Metazoa</taxon>
        <taxon>Ecdysozoa</taxon>
        <taxon>Arthropoda</taxon>
        <taxon>Hexapoda</taxon>
        <taxon>Insecta</taxon>
        <taxon>Pterygota</taxon>
        <taxon>Neoptera</taxon>
        <taxon>Endopterygota</taxon>
        <taxon>Diptera</taxon>
        <taxon>Brachycera</taxon>
        <taxon>Muscomorpha</taxon>
        <taxon>Hippoboscoidea</taxon>
        <taxon>Glossinidae</taxon>
        <taxon>Glossina</taxon>
    </lineage>
</organism>
<feature type="transmembrane region" description="Helical" evidence="1">
    <location>
        <begin position="53"/>
        <end position="73"/>
    </location>
</feature>
<sequence>MESSLRNYGISKQARNPKSMVTCYQNCSAPYGPLLEFESGHLYIYTYVCLQNIYFFFTTILIVTVLCITLHRTGLNEDYSTYSIVLMVIYFLQIREAVPSVEFLQRRIDFNKAVSIGHD</sequence>
<protein>
    <submittedName>
        <fullName evidence="2">Uncharacterized protein</fullName>
    </submittedName>
</protein>
<name>A0A1A9UNC2_GLOAU</name>
<keyword evidence="1" id="KW-0812">Transmembrane</keyword>
<dbReference type="VEuPathDB" id="VectorBase:GAUT010181"/>
<keyword evidence="1" id="KW-1133">Transmembrane helix</keyword>
<accession>A0A1A9UNC2</accession>
<evidence type="ECO:0000313" key="3">
    <source>
        <dbReference type="Proteomes" id="UP000078200"/>
    </source>
</evidence>